<evidence type="ECO:0000313" key="3">
    <source>
        <dbReference type="EMBL" id="PPE66806.1"/>
    </source>
</evidence>
<dbReference type="EMBL" id="PSNX01000005">
    <property type="protein sequence ID" value="PPE66806.1"/>
    <property type="molecule type" value="Genomic_DNA"/>
</dbReference>
<gene>
    <name evidence="3" type="ORF">C1704_07430</name>
</gene>
<dbReference type="Proteomes" id="UP000238605">
    <property type="component" value="Unassembled WGS sequence"/>
</dbReference>
<evidence type="ECO:0000256" key="1">
    <source>
        <dbReference type="ARBA" id="ARBA00022737"/>
    </source>
</evidence>
<reference evidence="3 4" key="1">
    <citation type="submission" date="2018-02" db="EMBL/GenBank/DDBJ databases">
        <title>Reclassifiation of [Polyangium] brachysporum DSM 7029 as Guopingzhaonella breviflexa gen. nov., sp. nov., a member of the family Comamonadaceae.</title>
        <authorList>
            <person name="Tang B."/>
        </authorList>
    </citation>
    <scope>NUCLEOTIDE SEQUENCE [LARGE SCALE GENOMIC DNA]</scope>
    <source>
        <strain evidence="3 4">BCRC 80649</strain>
    </source>
</reference>
<keyword evidence="4" id="KW-1185">Reference proteome</keyword>
<name>A0A2S5SVQ7_9BURK</name>
<organism evidence="3 4">
    <name type="scientific">Caldimonas caldifontis</name>
    <dbReference type="NCBI Taxonomy" id="1452508"/>
    <lineage>
        <taxon>Bacteria</taxon>
        <taxon>Pseudomonadati</taxon>
        <taxon>Pseudomonadota</taxon>
        <taxon>Betaproteobacteria</taxon>
        <taxon>Burkholderiales</taxon>
        <taxon>Sphaerotilaceae</taxon>
        <taxon>Caldimonas</taxon>
    </lineage>
</organism>
<keyword evidence="1" id="KW-0677">Repeat</keyword>
<dbReference type="CDD" id="cd05804">
    <property type="entry name" value="StaR_like"/>
    <property type="match status" value="1"/>
</dbReference>
<comment type="caution">
    <text evidence="3">The sequence shown here is derived from an EMBL/GenBank/DDBJ whole genome shotgun (WGS) entry which is preliminary data.</text>
</comment>
<dbReference type="RefSeq" id="WP_104302104.1">
    <property type="nucleotide sequence ID" value="NZ_PSNX01000005.1"/>
</dbReference>
<dbReference type="AlphaFoldDB" id="A0A2S5SVQ7"/>
<accession>A0A2S5SVQ7</accession>
<dbReference type="OrthoDB" id="9815900at2"/>
<dbReference type="PANTHER" id="PTHR16263">
    <property type="entry name" value="TETRATRICOPEPTIDE REPEAT PROTEIN 38"/>
    <property type="match status" value="1"/>
</dbReference>
<keyword evidence="2" id="KW-0802">TPR repeat</keyword>
<evidence type="ECO:0000313" key="4">
    <source>
        <dbReference type="Proteomes" id="UP000238605"/>
    </source>
</evidence>
<dbReference type="InterPro" id="IPR033891">
    <property type="entry name" value="TTC38"/>
</dbReference>
<sequence>MQDRRGCPVSTASKAALDHVEQALWRLSSFYGDPLGDLDAASAADPGWMLPHVMRAGFLLSLTERHLLAPAREALDEAARCHGNEREQAHLGAAQRALAGDWQGACELWERVLLDHPCDPLALQLAHLFDFYRGDARELRLRVARVLPQWSRDDALYPYVLGMYAFGLEENHLYPQAEAVGREALDGGARVPWAVHAVTHVMEMQGRHDDGRAWLQSQRRNWSEDDNGLRGHNAWHLALFHLEAMDLDGAQRVYDGEVAPLIEGGLTLQRLDAAALLWRLHLLGADVGSRWQALAARWARDTDAIGHYAFNDAHALMARLGAGDVSGAEALLAQVIDQAQTQPGLNRAMAQEVGLPLMRGLIAFARQDWDTAVTHLAPLRAVAHRFGGSHAQRDLIDLTLMSACARGAHRSLGRALLNERVLAKGPTPQVVHWRSRLG</sequence>
<protein>
    <submittedName>
        <fullName evidence="3">Tetratricopeptide repeat-containing protein</fullName>
    </submittedName>
</protein>
<dbReference type="PANTHER" id="PTHR16263:SF4">
    <property type="entry name" value="TETRATRICOPEPTIDE REPEAT PROTEIN 38"/>
    <property type="match status" value="1"/>
</dbReference>
<proteinExistence type="predicted"/>
<evidence type="ECO:0000256" key="2">
    <source>
        <dbReference type="ARBA" id="ARBA00022803"/>
    </source>
</evidence>